<sequence length="225" mass="25438">MKNKGVSGSMEMKAFIFDMDGLIFDSERVVQRSWNIVGCEMGYGNIGEHIYNTLGMNVVSRKNYFLKHIDPKFPHEEFTARTRVVFREIVDREGLAVKPGAKELIMLGKEKGYRLAVATSSRRDYASRLLKEAKVYDYFDGFVFGDMVSHSKPNPEIYEKACEAIGVLPQQSVAFEDAPAGIRSAAAAGLRVVAVPDLVQPPKELEEMIWMKLDTLEEMVKYIKE</sequence>
<dbReference type="NCBIfam" id="TIGR01549">
    <property type="entry name" value="HAD-SF-IA-v1"/>
    <property type="match status" value="1"/>
</dbReference>
<dbReference type="InterPro" id="IPR023198">
    <property type="entry name" value="PGP-like_dom2"/>
</dbReference>
<dbReference type="EC" id="3.1.3.-" evidence="1"/>
<dbReference type="InterPro" id="IPR023214">
    <property type="entry name" value="HAD_sf"/>
</dbReference>
<proteinExistence type="predicted"/>
<dbReference type="PANTHER" id="PTHR43481:SF4">
    <property type="entry name" value="GLYCEROL-1-PHOSPHATE PHOSPHOHYDROLASE 1-RELATED"/>
    <property type="match status" value="1"/>
</dbReference>
<dbReference type="NCBIfam" id="TIGR01509">
    <property type="entry name" value="HAD-SF-IA-v3"/>
    <property type="match status" value="1"/>
</dbReference>
<gene>
    <name evidence="1" type="ORF">CNLFYP112_02287</name>
</gene>
<dbReference type="Gene3D" id="3.40.50.1000">
    <property type="entry name" value="HAD superfamily/HAD-like"/>
    <property type="match status" value="1"/>
</dbReference>
<dbReference type="SFLD" id="SFLDS00003">
    <property type="entry name" value="Haloacid_Dehalogenase"/>
    <property type="match status" value="1"/>
</dbReference>
<dbReference type="GO" id="GO:0050308">
    <property type="term" value="F:sugar-phosphatase activity"/>
    <property type="evidence" value="ECO:0007669"/>
    <property type="project" value="TreeGrafter"/>
</dbReference>
<dbReference type="PRINTS" id="PR00413">
    <property type="entry name" value="HADHALOGNASE"/>
</dbReference>
<dbReference type="SFLD" id="SFLDG01129">
    <property type="entry name" value="C1.5:_HAD__Beta-PGM__Phosphata"/>
    <property type="match status" value="1"/>
</dbReference>
<keyword evidence="1" id="KW-0378">Hydrolase</keyword>
<dbReference type="SFLD" id="SFLDG01135">
    <property type="entry name" value="C1.5.6:_HAD__Beta-PGM__Phospha"/>
    <property type="match status" value="1"/>
</dbReference>
<protein>
    <submittedName>
        <fullName evidence="1">Phosphorylated carbohydrates phosphatase</fullName>
        <ecNumber evidence="1">3.1.3.-</ecNumber>
    </submittedName>
</protein>
<accession>A0A6N2UUA0</accession>
<evidence type="ECO:0000313" key="1">
    <source>
        <dbReference type="EMBL" id="VYT21250.1"/>
    </source>
</evidence>
<dbReference type="AlphaFoldDB" id="A0A6N2UUA0"/>
<organism evidence="1">
    <name type="scientific">[Clostridium] nexile</name>
    <dbReference type="NCBI Taxonomy" id="29361"/>
    <lineage>
        <taxon>Bacteria</taxon>
        <taxon>Bacillati</taxon>
        <taxon>Bacillota</taxon>
        <taxon>Clostridia</taxon>
        <taxon>Lachnospirales</taxon>
        <taxon>Lachnospiraceae</taxon>
        <taxon>Tyzzerella</taxon>
    </lineage>
</organism>
<dbReference type="PANTHER" id="PTHR43481">
    <property type="entry name" value="FRUCTOSE-1-PHOSPHATE PHOSPHATASE"/>
    <property type="match status" value="1"/>
</dbReference>
<dbReference type="EMBL" id="CACRTG010000021">
    <property type="protein sequence ID" value="VYT21250.1"/>
    <property type="molecule type" value="Genomic_DNA"/>
</dbReference>
<dbReference type="InterPro" id="IPR006439">
    <property type="entry name" value="HAD-SF_hydro_IA"/>
</dbReference>
<dbReference type="CDD" id="cd07505">
    <property type="entry name" value="HAD_BPGM-like"/>
    <property type="match status" value="1"/>
</dbReference>
<name>A0A6N2UUA0_9FIRM</name>
<dbReference type="SUPFAM" id="SSF56784">
    <property type="entry name" value="HAD-like"/>
    <property type="match status" value="1"/>
</dbReference>
<dbReference type="InterPro" id="IPR036412">
    <property type="entry name" value="HAD-like_sf"/>
</dbReference>
<dbReference type="Gene3D" id="1.10.150.240">
    <property type="entry name" value="Putative phosphatase, domain 2"/>
    <property type="match status" value="1"/>
</dbReference>
<reference evidence="1" key="1">
    <citation type="submission" date="2019-11" db="EMBL/GenBank/DDBJ databases">
        <authorList>
            <person name="Feng L."/>
        </authorList>
    </citation>
    <scope>NUCLEOTIDE SEQUENCE</scope>
    <source>
        <strain evidence="1">CnexileLFYP112</strain>
    </source>
</reference>
<dbReference type="Pfam" id="PF00702">
    <property type="entry name" value="Hydrolase"/>
    <property type="match status" value="1"/>
</dbReference>
<dbReference type="InterPro" id="IPR051806">
    <property type="entry name" value="HAD-like_SPP"/>
</dbReference>